<accession>A0ABR2YHI3</accession>
<dbReference type="PROSITE" id="PS00111">
    <property type="entry name" value="PGLYCERATE_KINASE"/>
    <property type="match status" value="1"/>
</dbReference>
<keyword evidence="5 11" id="KW-0808">Transferase</keyword>
<keyword evidence="14" id="KW-1185">Reference proteome</keyword>
<evidence type="ECO:0000256" key="8">
    <source>
        <dbReference type="ARBA" id="ARBA00022840"/>
    </source>
</evidence>
<evidence type="ECO:0000256" key="11">
    <source>
        <dbReference type="RuleBase" id="RU000532"/>
    </source>
</evidence>
<dbReference type="EC" id="2.7.2.3" evidence="4 11"/>
<dbReference type="EMBL" id="JALJOT010000011">
    <property type="protein sequence ID" value="KAK9905526.1"/>
    <property type="molecule type" value="Genomic_DNA"/>
</dbReference>
<evidence type="ECO:0000256" key="2">
    <source>
        <dbReference type="ARBA" id="ARBA00001946"/>
    </source>
</evidence>
<keyword evidence="8" id="KW-0067">ATP-binding</keyword>
<dbReference type="PIRSF" id="PIRSF000724">
    <property type="entry name" value="Pgk"/>
    <property type="match status" value="1"/>
</dbReference>
<evidence type="ECO:0000256" key="7">
    <source>
        <dbReference type="ARBA" id="ARBA00022777"/>
    </source>
</evidence>
<evidence type="ECO:0000256" key="10">
    <source>
        <dbReference type="ARBA" id="ARBA00024331"/>
    </source>
</evidence>
<evidence type="ECO:0000256" key="12">
    <source>
        <dbReference type="RuleBase" id="RU000696"/>
    </source>
</evidence>
<dbReference type="InterPro" id="IPR015824">
    <property type="entry name" value="Phosphoglycerate_kinase_N"/>
</dbReference>
<dbReference type="Pfam" id="PF00162">
    <property type="entry name" value="PGK"/>
    <property type="match status" value="1"/>
</dbReference>
<gene>
    <name evidence="13" type="ORF">WJX75_001566</name>
</gene>
<dbReference type="InterPro" id="IPR001576">
    <property type="entry name" value="Phosphoglycerate_kinase"/>
</dbReference>
<comment type="subunit">
    <text evidence="12">Monomer.</text>
</comment>
<comment type="cofactor">
    <cofactor evidence="2">
        <name>Mg(2+)</name>
        <dbReference type="ChEBI" id="CHEBI:18420"/>
    </cofactor>
</comment>
<protein>
    <recommendedName>
        <fullName evidence="4 11">Phosphoglycerate kinase</fullName>
        <ecNumber evidence="4 11">2.7.2.3</ecNumber>
    </recommendedName>
</protein>
<comment type="catalytic activity">
    <reaction evidence="1 11">
        <text>(2R)-3-phosphoglycerate + ATP = (2R)-3-phospho-glyceroyl phosphate + ADP</text>
        <dbReference type="Rhea" id="RHEA:14801"/>
        <dbReference type="ChEBI" id="CHEBI:30616"/>
        <dbReference type="ChEBI" id="CHEBI:57604"/>
        <dbReference type="ChEBI" id="CHEBI:58272"/>
        <dbReference type="ChEBI" id="CHEBI:456216"/>
        <dbReference type="EC" id="2.7.2.3"/>
    </reaction>
</comment>
<evidence type="ECO:0000256" key="1">
    <source>
        <dbReference type="ARBA" id="ARBA00000642"/>
    </source>
</evidence>
<dbReference type="PRINTS" id="PR00477">
    <property type="entry name" value="PHGLYCKINASE"/>
</dbReference>
<evidence type="ECO:0000256" key="9">
    <source>
        <dbReference type="ARBA" id="ARBA00022842"/>
    </source>
</evidence>
<reference evidence="13 14" key="1">
    <citation type="journal article" date="2024" name="Nat. Commun.">
        <title>Phylogenomics reveals the evolutionary origins of lichenization in chlorophyte algae.</title>
        <authorList>
            <person name="Puginier C."/>
            <person name="Libourel C."/>
            <person name="Otte J."/>
            <person name="Skaloud P."/>
            <person name="Haon M."/>
            <person name="Grisel S."/>
            <person name="Petersen M."/>
            <person name="Berrin J.G."/>
            <person name="Delaux P.M."/>
            <person name="Dal Grande F."/>
            <person name="Keller J."/>
        </authorList>
    </citation>
    <scope>NUCLEOTIDE SEQUENCE [LARGE SCALE GENOMIC DNA]</scope>
    <source>
        <strain evidence="13 14">SAG 216-7</strain>
    </source>
</reference>
<dbReference type="SUPFAM" id="SSF53748">
    <property type="entry name" value="Phosphoglycerate kinase"/>
    <property type="match status" value="1"/>
</dbReference>
<evidence type="ECO:0000313" key="14">
    <source>
        <dbReference type="Proteomes" id="UP001491310"/>
    </source>
</evidence>
<dbReference type="PANTHER" id="PTHR11406">
    <property type="entry name" value="PHOSPHOGLYCERATE KINASE"/>
    <property type="match status" value="1"/>
</dbReference>
<dbReference type="Gene3D" id="3.40.50.1260">
    <property type="entry name" value="Phosphoglycerate kinase, N-terminal domain"/>
    <property type="match status" value="2"/>
</dbReference>
<evidence type="ECO:0000256" key="6">
    <source>
        <dbReference type="ARBA" id="ARBA00022741"/>
    </source>
</evidence>
<comment type="pathway">
    <text evidence="10">Carbohydrate biosynthesis.</text>
</comment>
<keyword evidence="6" id="KW-0547">Nucleotide-binding</keyword>
<evidence type="ECO:0000313" key="13">
    <source>
        <dbReference type="EMBL" id="KAK9905526.1"/>
    </source>
</evidence>
<comment type="caution">
    <text evidence="13">The sequence shown here is derived from an EMBL/GenBank/DDBJ whole genome shotgun (WGS) entry which is preliminary data.</text>
</comment>
<name>A0ABR2YHI3_9CHLO</name>
<evidence type="ECO:0000256" key="4">
    <source>
        <dbReference type="ARBA" id="ARBA00013061"/>
    </source>
</evidence>
<evidence type="ECO:0000256" key="5">
    <source>
        <dbReference type="ARBA" id="ARBA00022679"/>
    </source>
</evidence>
<keyword evidence="9" id="KW-0460">Magnesium</keyword>
<dbReference type="HAMAP" id="MF_00145">
    <property type="entry name" value="Phosphoglyc_kinase"/>
    <property type="match status" value="1"/>
</dbReference>
<dbReference type="InterPro" id="IPR015911">
    <property type="entry name" value="Phosphoglycerate_kinase_CS"/>
</dbReference>
<dbReference type="InterPro" id="IPR036043">
    <property type="entry name" value="Phosphoglycerate_kinase_sf"/>
</dbReference>
<sequence length="436" mass="46433">MGDRSLHRTLTRQQAIDILLTADKDISKLDFNGQRVLLRADFNVPLSGKQIADDTRIRATIPTIDLLSKGGAILILASHMGRPDPGKQTWDEMKAKASLAPVAAALKDILGDAFVGLAEDCIGDSVTAQISTMKPGQVLLLENTRFHKGDTKNDDAFAEALAKSTGAQVFIMDAFGVSHRNQASVTGITKFVPKSYPGPLVRKEVLCLAKSIDVPKRPFVVVLGGSKVVDKLHIISILIDKADKLIIGGKMAFTFLKAKGVPVGDTEIEEAHRVEEALEMERKAAELHKELYLPIDQVVAEELEKGAKTKIVWTMDFGSGKPIISNGYHGGDIGPASQQLFADALEDAGTIFWNGPVGKFEVPEFSKGTYAMAKAIAAATKRGAITIIGGGDSVSAVKAAGCSHEDFTHISTGGGASLELIEGNKMPGLRALTLGV</sequence>
<evidence type="ECO:0000256" key="3">
    <source>
        <dbReference type="ARBA" id="ARBA00008982"/>
    </source>
</evidence>
<dbReference type="Proteomes" id="UP001491310">
    <property type="component" value="Unassembled WGS sequence"/>
</dbReference>
<dbReference type="PANTHER" id="PTHR11406:SF23">
    <property type="entry name" value="PHOSPHOGLYCERATE KINASE 1, CHLOROPLASTIC-RELATED"/>
    <property type="match status" value="1"/>
</dbReference>
<proteinExistence type="inferred from homology"/>
<comment type="similarity">
    <text evidence="3 11">Belongs to the phosphoglycerate kinase family.</text>
</comment>
<keyword evidence="7 11" id="KW-0418">Kinase</keyword>
<organism evidence="13 14">
    <name type="scientific">Coccomyxa subellipsoidea</name>
    <dbReference type="NCBI Taxonomy" id="248742"/>
    <lineage>
        <taxon>Eukaryota</taxon>
        <taxon>Viridiplantae</taxon>
        <taxon>Chlorophyta</taxon>
        <taxon>core chlorophytes</taxon>
        <taxon>Trebouxiophyceae</taxon>
        <taxon>Trebouxiophyceae incertae sedis</taxon>
        <taxon>Coccomyxaceae</taxon>
        <taxon>Coccomyxa</taxon>
    </lineage>
</organism>